<organism evidence="3 4">
    <name type="scientific">Erwinia rhapontici</name>
    <name type="common">Pectobacterium rhapontici</name>
    <dbReference type="NCBI Taxonomy" id="55212"/>
    <lineage>
        <taxon>Bacteria</taxon>
        <taxon>Pseudomonadati</taxon>
        <taxon>Pseudomonadota</taxon>
        <taxon>Gammaproteobacteria</taxon>
        <taxon>Enterobacterales</taxon>
        <taxon>Erwiniaceae</taxon>
        <taxon>Erwinia</taxon>
    </lineage>
</organism>
<dbReference type="InterPro" id="IPR011008">
    <property type="entry name" value="Dimeric_a/b-barrel"/>
</dbReference>
<name>A0ABM7N2K3_ERWRD</name>
<evidence type="ECO:0000259" key="2">
    <source>
        <dbReference type="PROSITE" id="PS51725"/>
    </source>
</evidence>
<feature type="signal peptide" evidence="1">
    <location>
        <begin position="1"/>
        <end position="19"/>
    </location>
</feature>
<keyword evidence="3" id="KW-0503">Monooxygenase</keyword>
<dbReference type="PANTHER" id="PTHR33336">
    <property type="entry name" value="QUINOL MONOOXYGENASE YGIN-RELATED"/>
    <property type="match status" value="1"/>
</dbReference>
<dbReference type="Proteomes" id="UP000677515">
    <property type="component" value="Chromosome"/>
</dbReference>
<evidence type="ECO:0000313" key="4">
    <source>
        <dbReference type="Proteomes" id="UP000677515"/>
    </source>
</evidence>
<accession>A0ABM7N2K3</accession>
<dbReference type="GeneID" id="99867187"/>
<dbReference type="InterPro" id="IPR050744">
    <property type="entry name" value="AI-2_Isomerase_LsrG"/>
</dbReference>
<dbReference type="PROSITE" id="PS51725">
    <property type="entry name" value="ABM"/>
    <property type="match status" value="2"/>
</dbReference>
<dbReference type="EMBL" id="AP024329">
    <property type="protein sequence ID" value="BCQ35582.1"/>
    <property type="molecule type" value="Genomic_DNA"/>
</dbReference>
<sequence length="239" mass="27358">MKNIGVMTLSLMMSSSVIAKATNSPHSPVMSIFELSVKPDKNPQYDEMARDTISTSLDEEAGTLAMYALKHKDHPQQAYMVEIYKNIEAYHHHLNSAQYKKFIAHAPEIINQKHQIKLTPQFLSDKPVIQNSGTINNLVVVDVKPEFQEAFKRIVLPEMAESIRIEQGVLAMYAATDVNNKYRWYFYEIYASEAAYQQHRQTPHFRDYIAQTAHMAVSKESLPVAPLSLRNKGEIRFVE</sequence>
<dbReference type="GO" id="GO:0004497">
    <property type="term" value="F:monooxygenase activity"/>
    <property type="evidence" value="ECO:0007669"/>
    <property type="project" value="UniProtKB-KW"/>
</dbReference>
<gene>
    <name evidence="3" type="ORF">ERHA53_29250</name>
</gene>
<dbReference type="Gene3D" id="3.30.70.100">
    <property type="match status" value="1"/>
</dbReference>
<evidence type="ECO:0000256" key="1">
    <source>
        <dbReference type="SAM" id="SignalP"/>
    </source>
</evidence>
<proteinExistence type="predicted"/>
<dbReference type="Pfam" id="PF03992">
    <property type="entry name" value="ABM"/>
    <property type="match status" value="2"/>
</dbReference>
<dbReference type="SUPFAM" id="SSF54909">
    <property type="entry name" value="Dimeric alpha+beta barrel"/>
    <property type="match status" value="2"/>
</dbReference>
<keyword evidence="3" id="KW-0560">Oxidoreductase</keyword>
<dbReference type="PANTHER" id="PTHR33336:SF3">
    <property type="entry name" value="ABM DOMAIN-CONTAINING PROTEIN"/>
    <property type="match status" value="1"/>
</dbReference>
<dbReference type="InterPro" id="IPR007138">
    <property type="entry name" value="ABM_dom"/>
</dbReference>
<protein>
    <submittedName>
        <fullName evidence="3">Antibiotic biosynthesis monooxygenase</fullName>
    </submittedName>
</protein>
<reference evidence="3 4" key="1">
    <citation type="submission" date="2021-01" db="EMBL/GenBank/DDBJ databases">
        <title>Complete genome sequence of Erwinia rhapontici MAFF 311153.</title>
        <authorList>
            <person name="Morohoshi T."/>
            <person name="Someya N."/>
        </authorList>
    </citation>
    <scope>NUCLEOTIDE SEQUENCE [LARGE SCALE GENOMIC DNA]</scope>
    <source>
        <strain evidence="3 4">MAFF 311153</strain>
    </source>
</reference>
<evidence type="ECO:0000313" key="3">
    <source>
        <dbReference type="EMBL" id="BCQ35582.1"/>
    </source>
</evidence>
<feature type="domain" description="ABM" evidence="2">
    <location>
        <begin position="135"/>
        <end position="225"/>
    </location>
</feature>
<feature type="chain" id="PRO_5047080043" evidence="1">
    <location>
        <begin position="20"/>
        <end position="239"/>
    </location>
</feature>
<dbReference type="RefSeq" id="WP_227534701.1">
    <property type="nucleotide sequence ID" value="NZ_AP024329.1"/>
</dbReference>
<keyword evidence="4" id="KW-1185">Reference proteome</keyword>
<keyword evidence="1" id="KW-0732">Signal</keyword>
<feature type="domain" description="ABM" evidence="2">
    <location>
        <begin position="29"/>
        <end position="122"/>
    </location>
</feature>